<evidence type="ECO:0000259" key="1">
    <source>
        <dbReference type="Pfam" id="PF05699"/>
    </source>
</evidence>
<gene>
    <name evidence="2" type="ORF">X975_23204</name>
</gene>
<evidence type="ECO:0000313" key="3">
    <source>
        <dbReference type="Proteomes" id="UP000054359"/>
    </source>
</evidence>
<dbReference type="EMBL" id="KK119317">
    <property type="protein sequence ID" value="KFM75373.1"/>
    <property type="molecule type" value="Genomic_DNA"/>
</dbReference>
<dbReference type="OrthoDB" id="8195626at2759"/>
<feature type="non-terminal residue" evidence="2">
    <location>
        <position position="189"/>
    </location>
</feature>
<dbReference type="InterPro" id="IPR008906">
    <property type="entry name" value="HATC_C_dom"/>
</dbReference>
<proteinExistence type="predicted"/>
<keyword evidence="3" id="KW-1185">Reference proteome</keyword>
<dbReference type="GO" id="GO:0046983">
    <property type="term" value="F:protein dimerization activity"/>
    <property type="evidence" value="ECO:0007669"/>
    <property type="project" value="InterPro"/>
</dbReference>
<evidence type="ECO:0000313" key="2">
    <source>
        <dbReference type="EMBL" id="KFM75373.1"/>
    </source>
</evidence>
<dbReference type="OMA" id="NDCIMAF"/>
<dbReference type="Proteomes" id="UP000054359">
    <property type="component" value="Unassembled WGS sequence"/>
</dbReference>
<organism evidence="2 3">
    <name type="scientific">Stegodyphus mimosarum</name>
    <name type="common">African social velvet spider</name>
    <dbReference type="NCBI Taxonomy" id="407821"/>
    <lineage>
        <taxon>Eukaryota</taxon>
        <taxon>Metazoa</taxon>
        <taxon>Ecdysozoa</taxon>
        <taxon>Arthropoda</taxon>
        <taxon>Chelicerata</taxon>
        <taxon>Arachnida</taxon>
        <taxon>Araneae</taxon>
        <taxon>Araneomorphae</taxon>
        <taxon>Entelegynae</taxon>
        <taxon>Eresoidea</taxon>
        <taxon>Eresidae</taxon>
        <taxon>Stegodyphus</taxon>
    </lineage>
</organism>
<name>A0A087UDD4_STEMI</name>
<dbReference type="AlphaFoldDB" id="A0A087UDD4"/>
<dbReference type="Pfam" id="PF05699">
    <property type="entry name" value="Dimer_Tnp_hAT"/>
    <property type="match status" value="1"/>
</dbReference>
<protein>
    <recommendedName>
        <fullName evidence="1">HAT C-terminal dimerisation domain-containing protein</fullName>
    </recommendedName>
</protein>
<feature type="domain" description="HAT C-terminal dimerisation" evidence="1">
    <location>
        <begin position="99"/>
        <end position="166"/>
    </location>
</feature>
<sequence length="189" mass="21592">MYLGAATIALISKRFSETYVKEFFENSTEAFISHEKYLQKTLPLNNPLLKSISGIDPTARGHHSPLLKLKRLPELIQNVLTQEDKISYNLEVHKYQIDEKIMRLDEWWAKVFADGSYPALSKMVKAILSCFHGPQVESAFSSMSSVLDKECGRMSIDTLSAIQTVKYKFLSCNKSALEFFKRDDHLHSP</sequence>
<accession>A0A087UDD4</accession>
<reference evidence="2 3" key="1">
    <citation type="submission" date="2013-11" db="EMBL/GenBank/DDBJ databases">
        <title>Genome sequencing of Stegodyphus mimosarum.</title>
        <authorList>
            <person name="Bechsgaard J."/>
        </authorList>
    </citation>
    <scope>NUCLEOTIDE SEQUENCE [LARGE SCALE GENOMIC DNA]</scope>
</reference>